<protein>
    <submittedName>
        <fullName evidence="2">Uncharacterized protein</fullName>
    </submittedName>
</protein>
<evidence type="ECO:0000256" key="1">
    <source>
        <dbReference type="SAM" id="MobiDB-lite"/>
    </source>
</evidence>
<accession>A0ABS0N1E9</accession>
<dbReference type="RefSeq" id="WP_197919808.1">
    <property type="nucleotide sequence ID" value="NZ_CAWPTA010000006.1"/>
</dbReference>
<gene>
    <name evidence="2" type="ORF">I5L03_00790</name>
</gene>
<sequence length="50" mass="5846">MNEPKEKRGDRRESGDRRKAQLPFDGPDRRKGGDRRSGEDRRATPRVYSC</sequence>
<evidence type="ECO:0000313" key="3">
    <source>
        <dbReference type="Proteomes" id="UP000602442"/>
    </source>
</evidence>
<dbReference type="Proteomes" id="UP000602442">
    <property type="component" value="Unassembled WGS sequence"/>
</dbReference>
<comment type="caution">
    <text evidence="2">The sequence shown here is derived from an EMBL/GenBank/DDBJ whole genome shotgun (WGS) entry which is preliminary data.</text>
</comment>
<feature type="compositionally biased region" description="Basic and acidic residues" evidence="1">
    <location>
        <begin position="26"/>
        <end position="43"/>
    </location>
</feature>
<dbReference type="EMBL" id="JAEANY010000001">
    <property type="protein sequence ID" value="MBH5321115.1"/>
    <property type="molecule type" value="Genomic_DNA"/>
</dbReference>
<keyword evidence="3" id="KW-1185">Reference proteome</keyword>
<reference evidence="2 3" key="1">
    <citation type="submission" date="2020-11" db="EMBL/GenBank/DDBJ databases">
        <title>Erythrobacter sediminis sp. nov., a marine bacterium from a tidal flat of Garorim Bay.</title>
        <authorList>
            <person name="Kim D."/>
            <person name="Yoo Y."/>
            <person name="Kim J.-J."/>
        </authorList>
    </citation>
    <scope>NUCLEOTIDE SEQUENCE [LARGE SCALE GENOMIC DNA]</scope>
    <source>
        <strain evidence="2 3">JGD-13</strain>
    </source>
</reference>
<organism evidence="2 3">
    <name type="scientific">Aurantiacibacter sediminis</name>
    <dbReference type="NCBI Taxonomy" id="2793064"/>
    <lineage>
        <taxon>Bacteria</taxon>
        <taxon>Pseudomonadati</taxon>
        <taxon>Pseudomonadota</taxon>
        <taxon>Alphaproteobacteria</taxon>
        <taxon>Sphingomonadales</taxon>
        <taxon>Erythrobacteraceae</taxon>
        <taxon>Aurantiacibacter</taxon>
    </lineage>
</organism>
<feature type="compositionally biased region" description="Basic and acidic residues" evidence="1">
    <location>
        <begin position="1"/>
        <end position="19"/>
    </location>
</feature>
<evidence type="ECO:0000313" key="2">
    <source>
        <dbReference type="EMBL" id="MBH5321115.1"/>
    </source>
</evidence>
<feature type="region of interest" description="Disordered" evidence="1">
    <location>
        <begin position="1"/>
        <end position="50"/>
    </location>
</feature>
<proteinExistence type="predicted"/>
<name>A0ABS0N1E9_9SPHN</name>